<accession>A0ABT4DSW7</accession>
<sequence length="352" mass="40299">MPRKAQKLSIQPYHRLSQLAARRKKPSSSAAIRIPQRNRPKALSIAPPKRYPKRKAPAKRTNRRRKRIFYAYEHRPAKQTTADPEVLFRHIDPPAEAAVIETVRLPQEEPVAQAPSTAMAMDTPPAIELHTPVDDSLPVLADTDPHPVQTDADPLEEMDPPQPKQSARMEDHVQNSKMEPIMTQACVSYRNEDQAASFTEVSLLDAIWDIGWEQFIQVQWEHDWKDVRYEAKLMIEDTRIDEADSTFVWLTGQVRLTAIGTTLDSPDLRHQMTFIPFSSTVLRPFSEKRPLDPKSCDILPPYQPSIRAETGDWHVKAVLERDQADGQMARGMIHVSGRVWWFRKQLIPLSFG</sequence>
<feature type="region of interest" description="Disordered" evidence="1">
    <location>
        <begin position="144"/>
        <end position="166"/>
    </location>
</feature>
<comment type="caution">
    <text evidence="2">The sequence shown here is derived from an EMBL/GenBank/DDBJ whole genome shotgun (WGS) entry which is preliminary data.</text>
</comment>
<organism evidence="2 3">
    <name type="scientific">Paenibacillus apiarius</name>
    <dbReference type="NCBI Taxonomy" id="46240"/>
    <lineage>
        <taxon>Bacteria</taxon>
        <taxon>Bacillati</taxon>
        <taxon>Bacillota</taxon>
        <taxon>Bacilli</taxon>
        <taxon>Bacillales</taxon>
        <taxon>Paenibacillaceae</taxon>
        <taxon>Paenibacillus</taxon>
    </lineage>
</organism>
<dbReference type="RefSeq" id="WP_087431952.1">
    <property type="nucleotide sequence ID" value="NZ_JAMDLV010000035.1"/>
</dbReference>
<dbReference type="Proteomes" id="UP001207626">
    <property type="component" value="Unassembled WGS sequence"/>
</dbReference>
<evidence type="ECO:0000313" key="2">
    <source>
        <dbReference type="EMBL" id="MCY9520446.1"/>
    </source>
</evidence>
<gene>
    <name evidence="2" type="ORF">M5X09_12245</name>
</gene>
<feature type="region of interest" description="Disordered" evidence="1">
    <location>
        <begin position="1"/>
        <end position="62"/>
    </location>
</feature>
<evidence type="ECO:0000256" key="1">
    <source>
        <dbReference type="SAM" id="MobiDB-lite"/>
    </source>
</evidence>
<name>A0ABT4DSW7_9BACL</name>
<proteinExistence type="predicted"/>
<reference evidence="2 3" key="1">
    <citation type="submission" date="2022-05" db="EMBL/GenBank/DDBJ databases">
        <title>Genome Sequencing of Bee-Associated Microbes.</title>
        <authorList>
            <person name="Dunlap C."/>
        </authorList>
    </citation>
    <scope>NUCLEOTIDE SEQUENCE [LARGE SCALE GENOMIC DNA]</scope>
    <source>
        <strain evidence="2 3">NRRL NRS-1438</strain>
    </source>
</reference>
<evidence type="ECO:0000313" key="3">
    <source>
        <dbReference type="Proteomes" id="UP001207626"/>
    </source>
</evidence>
<protein>
    <submittedName>
        <fullName evidence="2">Uncharacterized protein</fullName>
    </submittedName>
</protein>
<keyword evidence="3" id="KW-1185">Reference proteome</keyword>
<feature type="compositionally biased region" description="Basic residues" evidence="1">
    <location>
        <begin position="50"/>
        <end position="62"/>
    </location>
</feature>
<dbReference type="EMBL" id="JAMDLW010000015">
    <property type="protein sequence ID" value="MCY9520446.1"/>
    <property type="molecule type" value="Genomic_DNA"/>
</dbReference>